<reference evidence="1 2" key="1">
    <citation type="submission" date="2019-03" db="EMBL/GenBank/DDBJ databases">
        <title>Paraburkholderia sp. 4M-K11, isolated from subtropical forest soil.</title>
        <authorList>
            <person name="Gao Z.-H."/>
            <person name="Qiu L.-H."/>
        </authorList>
    </citation>
    <scope>NUCLEOTIDE SEQUENCE [LARGE SCALE GENOMIC DNA]</scope>
    <source>
        <strain evidence="1 2">4M-K11</strain>
    </source>
</reference>
<keyword evidence="2" id="KW-1185">Reference proteome</keyword>
<comment type="caution">
    <text evidence="1">The sequence shown here is derived from an EMBL/GenBank/DDBJ whole genome shotgun (WGS) entry which is preliminary data.</text>
</comment>
<sequence>MVEEPAGHVQQEARLAPVARGEGRKWILDVAGGLRWIDKDKVHARGIELVAQRRKAVKQLEPAPACRPNAHGNEPALAARIAQAYPLAFMRQQWNIHVYHAPLPGFARHPARRATGPVKV</sequence>
<organism evidence="1 2">
    <name type="scientific">Paraburkholderia silviterrae</name>
    <dbReference type="NCBI Taxonomy" id="2528715"/>
    <lineage>
        <taxon>Bacteria</taxon>
        <taxon>Pseudomonadati</taxon>
        <taxon>Pseudomonadota</taxon>
        <taxon>Betaproteobacteria</taxon>
        <taxon>Burkholderiales</taxon>
        <taxon>Burkholderiaceae</taxon>
        <taxon>Paraburkholderia</taxon>
    </lineage>
</organism>
<protein>
    <submittedName>
        <fullName evidence="1">Uncharacterized protein</fullName>
    </submittedName>
</protein>
<dbReference type="AlphaFoldDB" id="A0A4R5M7J8"/>
<gene>
    <name evidence="1" type="ORF">EYW47_19805</name>
</gene>
<name>A0A4R5M7J8_9BURK</name>
<evidence type="ECO:0000313" key="2">
    <source>
        <dbReference type="Proteomes" id="UP000295722"/>
    </source>
</evidence>
<proteinExistence type="predicted"/>
<dbReference type="RefSeq" id="WP_133196525.1">
    <property type="nucleotide sequence ID" value="NZ_JBHUCW010000024.1"/>
</dbReference>
<evidence type="ECO:0000313" key="1">
    <source>
        <dbReference type="EMBL" id="TDG22126.1"/>
    </source>
</evidence>
<dbReference type="EMBL" id="SMRP01000009">
    <property type="protein sequence ID" value="TDG22126.1"/>
    <property type="molecule type" value="Genomic_DNA"/>
</dbReference>
<dbReference type="Proteomes" id="UP000295722">
    <property type="component" value="Unassembled WGS sequence"/>
</dbReference>
<accession>A0A4R5M7J8</accession>